<organism evidence="1 2">
    <name type="scientific">Diversispora epigaea</name>
    <dbReference type="NCBI Taxonomy" id="1348612"/>
    <lineage>
        <taxon>Eukaryota</taxon>
        <taxon>Fungi</taxon>
        <taxon>Fungi incertae sedis</taxon>
        <taxon>Mucoromycota</taxon>
        <taxon>Glomeromycotina</taxon>
        <taxon>Glomeromycetes</taxon>
        <taxon>Diversisporales</taxon>
        <taxon>Diversisporaceae</taxon>
        <taxon>Diversispora</taxon>
    </lineage>
</organism>
<accession>A0A397JNQ2</accession>
<dbReference type="EMBL" id="PQFF01000011">
    <property type="protein sequence ID" value="RHZ89541.1"/>
    <property type="molecule type" value="Genomic_DNA"/>
</dbReference>
<dbReference type="OrthoDB" id="2368279at2759"/>
<evidence type="ECO:0000313" key="2">
    <source>
        <dbReference type="Proteomes" id="UP000266861"/>
    </source>
</evidence>
<comment type="caution">
    <text evidence="1">The sequence shown here is derived from an EMBL/GenBank/DDBJ whole genome shotgun (WGS) entry which is preliminary data.</text>
</comment>
<evidence type="ECO:0000313" key="1">
    <source>
        <dbReference type="EMBL" id="RHZ89541.1"/>
    </source>
</evidence>
<keyword evidence="2" id="KW-1185">Reference proteome</keyword>
<protein>
    <submittedName>
        <fullName evidence="1">Uncharacterized protein</fullName>
    </submittedName>
</protein>
<gene>
    <name evidence="1" type="ORF">Glove_13g40</name>
</gene>
<dbReference type="AlphaFoldDB" id="A0A397JNQ2"/>
<dbReference type="Proteomes" id="UP000266861">
    <property type="component" value="Unassembled WGS sequence"/>
</dbReference>
<proteinExistence type="predicted"/>
<sequence length="271" mass="30959">MSHDRHGEDNNKSNFEFFNEEFLQVIGEDSKNKLTPCHWQIDKDIVNQVNNDSSILGVCMPQAFENAYRPLFICGKCFINNGGHLYIKPGKGKKPTNCDEQHVNDSSEQLKMIDQWLIIIGKSNENKLQNLTLFTIAPSIFKILENTSLKKCSSVQQTSTTPDIDYLFSVLTKIGSLFLSILISITFPSIKVWFSQVLTSLTRKPKIAIKKRMNNANPRKRLQQNPNIWNLAVIDNIDLKQKTFTYGNIFDTTRETSHTTIRMATELPNSN</sequence>
<reference evidence="1 2" key="1">
    <citation type="submission" date="2018-08" db="EMBL/GenBank/DDBJ databases">
        <title>Genome and evolution of the arbuscular mycorrhizal fungus Diversispora epigaea (formerly Glomus versiforme) and its bacterial endosymbionts.</title>
        <authorList>
            <person name="Sun X."/>
            <person name="Fei Z."/>
            <person name="Harrison M."/>
        </authorList>
    </citation>
    <scope>NUCLEOTIDE SEQUENCE [LARGE SCALE GENOMIC DNA]</scope>
    <source>
        <strain evidence="1 2">IT104</strain>
    </source>
</reference>
<name>A0A397JNQ2_9GLOM</name>